<dbReference type="AlphaFoldDB" id="A0A833WN30"/>
<dbReference type="EMBL" id="WSZM01000028">
    <property type="protein sequence ID" value="KAF4046162.1"/>
    <property type="molecule type" value="Genomic_DNA"/>
</dbReference>
<keyword evidence="3" id="KW-1185">Reference proteome</keyword>
<dbReference type="Proteomes" id="UP000602510">
    <property type="component" value="Unassembled WGS sequence"/>
</dbReference>
<name>A0A833WN30_PHYIN</name>
<protein>
    <submittedName>
        <fullName evidence="1">Uncharacterized protein</fullName>
    </submittedName>
</protein>
<proteinExistence type="predicted"/>
<evidence type="ECO:0000313" key="2">
    <source>
        <dbReference type="EMBL" id="KAF4131626.1"/>
    </source>
</evidence>
<dbReference type="EMBL" id="JAACNO010002706">
    <property type="protein sequence ID" value="KAF4131626.1"/>
    <property type="molecule type" value="Genomic_DNA"/>
</dbReference>
<evidence type="ECO:0000313" key="3">
    <source>
        <dbReference type="Proteomes" id="UP000602510"/>
    </source>
</evidence>
<gene>
    <name evidence="1" type="ORF">GN244_ATG01388</name>
    <name evidence="2" type="ORF">GN958_ATG19184</name>
</gene>
<reference evidence="1" key="1">
    <citation type="submission" date="2020-04" db="EMBL/GenBank/DDBJ databases">
        <title>Hybrid Assembly of Korean Phytophthora infestans isolates.</title>
        <authorList>
            <person name="Prokchorchik M."/>
            <person name="Lee Y."/>
            <person name="Seo J."/>
            <person name="Cho J.-H."/>
            <person name="Park Y.-E."/>
            <person name="Jang D.-C."/>
            <person name="Im J.-S."/>
            <person name="Choi J.-G."/>
            <person name="Park H.-J."/>
            <person name="Lee G.-B."/>
            <person name="Lee Y.-G."/>
            <person name="Hong S.-Y."/>
            <person name="Cho K."/>
            <person name="Sohn K.H."/>
        </authorList>
    </citation>
    <scope>NUCLEOTIDE SEQUENCE</scope>
    <source>
        <strain evidence="1">KR_1_A1</strain>
        <strain evidence="2">KR_2_A2</strain>
    </source>
</reference>
<accession>A0A833WN30</accession>
<sequence>MAHKTSGAFKKIPGMTKAKQTLLLNKFTRMAKKGVHPDKARKANMFKNNDEFAMYQVVYNTVRRKKPSA</sequence>
<evidence type="ECO:0000313" key="1">
    <source>
        <dbReference type="EMBL" id="KAF4046162.1"/>
    </source>
</evidence>
<dbReference type="Proteomes" id="UP000704712">
    <property type="component" value="Unassembled WGS sequence"/>
</dbReference>
<organism evidence="1 3">
    <name type="scientific">Phytophthora infestans</name>
    <name type="common">Potato late blight agent</name>
    <name type="synonym">Botrytis infestans</name>
    <dbReference type="NCBI Taxonomy" id="4787"/>
    <lineage>
        <taxon>Eukaryota</taxon>
        <taxon>Sar</taxon>
        <taxon>Stramenopiles</taxon>
        <taxon>Oomycota</taxon>
        <taxon>Peronosporomycetes</taxon>
        <taxon>Peronosporales</taxon>
        <taxon>Peronosporaceae</taxon>
        <taxon>Phytophthora</taxon>
    </lineage>
</organism>
<comment type="caution">
    <text evidence="1">The sequence shown here is derived from an EMBL/GenBank/DDBJ whole genome shotgun (WGS) entry which is preliminary data.</text>
</comment>